<reference evidence="1" key="1">
    <citation type="journal article" date="2021" name="Proc. Natl. Acad. Sci. U.S.A.">
        <title>A Catalog of Tens of Thousands of Viruses from Human Metagenomes Reveals Hidden Associations with Chronic Diseases.</title>
        <authorList>
            <person name="Tisza M.J."/>
            <person name="Buck C.B."/>
        </authorList>
    </citation>
    <scope>NUCLEOTIDE SEQUENCE</scope>
    <source>
        <strain evidence="1">Ct2vX3</strain>
    </source>
</reference>
<accession>A0A8S5PYW4</accession>
<organism evidence="1">
    <name type="scientific">Siphoviridae sp. ct2vX3</name>
    <dbReference type="NCBI Taxonomy" id="2825318"/>
    <lineage>
        <taxon>Viruses</taxon>
        <taxon>Duplodnaviria</taxon>
        <taxon>Heunggongvirae</taxon>
        <taxon>Uroviricota</taxon>
        <taxon>Caudoviricetes</taxon>
    </lineage>
</organism>
<evidence type="ECO:0000313" key="1">
    <source>
        <dbReference type="EMBL" id="DAE11589.1"/>
    </source>
</evidence>
<sequence length="80" mass="9672">MTVEQRVKRLMPHEMTTKLFEEMANLRLKRTGASLDIVLEPINTRFPDDKYYAFAYGLWRIKEIEEEATRRRQRRGGRTR</sequence>
<dbReference type="EMBL" id="BK015535">
    <property type="protein sequence ID" value="DAE11589.1"/>
    <property type="molecule type" value="Genomic_DNA"/>
</dbReference>
<name>A0A8S5PYW4_9CAUD</name>
<proteinExistence type="predicted"/>
<protein>
    <submittedName>
        <fullName evidence="1">Large terminase</fullName>
    </submittedName>
</protein>